<keyword evidence="3 7" id="KW-0732">Signal</keyword>
<evidence type="ECO:0000256" key="2">
    <source>
        <dbReference type="ARBA" id="ARBA00022723"/>
    </source>
</evidence>
<accession>A0A542SRP5</accession>
<feature type="compositionally biased region" description="Low complexity" evidence="5">
    <location>
        <begin position="146"/>
        <end position="178"/>
    </location>
</feature>
<dbReference type="SUPFAM" id="SSF81296">
    <property type="entry name" value="E set domains"/>
    <property type="match status" value="1"/>
</dbReference>
<dbReference type="PANTHER" id="PTHR34820:SF4">
    <property type="entry name" value="INNER MEMBRANE PROTEIN YEBZ"/>
    <property type="match status" value="1"/>
</dbReference>
<dbReference type="InterPro" id="IPR014755">
    <property type="entry name" value="Cu-Rt/internalin_Ig-like"/>
</dbReference>
<feature type="compositionally biased region" description="Low complexity" evidence="5">
    <location>
        <begin position="185"/>
        <end position="196"/>
    </location>
</feature>
<feature type="domain" description="CopC" evidence="8">
    <location>
        <begin position="35"/>
        <end position="128"/>
    </location>
</feature>
<evidence type="ECO:0000256" key="5">
    <source>
        <dbReference type="SAM" id="MobiDB-lite"/>
    </source>
</evidence>
<evidence type="ECO:0000256" key="7">
    <source>
        <dbReference type="SAM" id="SignalP"/>
    </source>
</evidence>
<evidence type="ECO:0000256" key="3">
    <source>
        <dbReference type="ARBA" id="ARBA00022729"/>
    </source>
</evidence>
<dbReference type="InterPro" id="IPR007348">
    <property type="entry name" value="CopC_dom"/>
</dbReference>
<keyword evidence="6" id="KW-0472">Membrane</keyword>
<organism evidence="9 10">
    <name type="scientific">Rarobacter incanus</name>
    <dbReference type="NCBI Taxonomy" id="153494"/>
    <lineage>
        <taxon>Bacteria</taxon>
        <taxon>Bacillati</taxon>
        <taxon>Actinomycetota</taxon>
        <taxon>Actinomycetes</taxon>
        <taxon>Micrococcales</taxon>
        <taxon>Rarobacteraceae</taxon>
        <taxon>Rarobacter</taxon>
    </lineage>
</organism>
<keyword evidence="4" id="KW-0186">Copper</keyword>
<dbReference type="GO" id="GO:0005886">
    <property type="term" value="C:plasma membrane"/>
    <property type="evidence" value="ECO:0007669"/>
    <property type="project" value="TreeGrafter"/>
</dbReference>
<dbReference type="PANTHER" id="PTHR34820">
    <property type="entry name" value="INNER MEMBRANE PROTEIN YEBZ"/>
    <property type="match status" value="1"/>
</dbReference>
<keyword evidence="6" id="KW-0812">Transmembrane</keyword>
<evidence type="ECO:0000313" key="9">
    <source>
        <dbReference type="EMBL" id="TQK76907.1"/>
    </source>
</evidence>
<dbReference type="Proteomes" id="UP000316181">
    <property type="component" value="Unassembled WGS sequence"/>
</dbReference>
<dbReference type="GO" id="GO:0046688">
    <property type="term" value="P:response to copper ion"/>
    <property type="evidence" value="ECO:0007669"/>
    <property type="project" value="InterPro"/>
</dbReference>
<name>A0A542SRP5_9MICO</name>
<evidence type="ECO:0000259" key="8">
    <source>
        <dbReference type="Pfam" id="PF04234"/>
    </source>
</evidence>
<comment type="subcellular location">
    <subcellularLocation>
        <location evidence="1">Cell envelope</location>
    </subcellularLocation>
</comment>
<dbReference type="GO" id="GO:0042597">
    <property type="term" value="C:periplasmic space"/>
    <property type="evidence" value="ECO:0007669"/>
    <property type="project" value="InterPro"/>
</dbReference>
<protein>
    <recommendedName>
        <fullName evidence="8">CopC domain-containing protein</fullName>
    </recommendedName>
</protein>
<dbReference type="RefSeq" id="WP_142112503.1">
    <property type="nucleotide sequence ID" value="NZ_BAAATB010000004.1"/>
</dbReference>
<evidence type="ECO:0000256" key="1">
    <source>
        <dbReference type="ARBA" id="ARBA00004196"/>
    </source>
</evidence>
<evidence type="ECO:0000256" key="6">
    <source>
        <dbReference type="SAM" id="Phobius"/>
    </source>
</evidence>
<feature type="signal peptide" evidence="7">
    <location>
        <begin position="1"/>
        <end position="34"/>
    </location>
</feature>
<dbReference type="GO" id="GO:0005507">
    <property type="term" value="F:copper ion binding"/>
    <property type="evidence" value="ECO:0007669"/>
    <property type="project" value="InterPro"/>
</dbReference>
<dbReference type="OrthoDB" id="5242236at2"/>
<keyword evidence="10" id="KW-1185">Reference proteome</keyword>
<feature type="region of interest" description="Disordered" evidence="5">
    <location>
        <begin position="134"/>
        <end position="196"/>
    </location>
</feature>
<evidence type="ECO:0000313" key="10">
    <source>
        <dbReference type="Proteomes" id="UP000316181"/>
    </source>
</evidence>
<dbReference type="GO" id="GO:0030313">
    <property type="term" value="C:cell envelope"/>
    <property type="evidence" value="ECO:0007669"/>
    <property type="project" value="UniProtKB-SubCell"/>
</dbReference>
<reference evidence="9 10" key="1">
    <citation type="submission" date="2019-06" db="EMBL/GenBank/DDBJ databases">
        <title>Sequencing the genomes of 1000 actinobacteria strains.</title>
        <authorList>
            <person name="Klenk H.-P."/>
        </authorList>
    </citation>
    <scope>NUCLEOTIDE SEQUENCE [LARGE SCALE GENOMIC DNA]</scope>
    <source>
        <strain evidence="9 10">DSM 10596</strain>
    </source>
</reference>
<sequence length="251" mass="24599">MKNVLARAFGAPTLFACAAAVVVAGIAGAPLAYAHDALLGANPADGAKIKVLPGELKLTFSESVLDTGAAIKVVGPDDERWDNDDATVSGDQVETTLRDDAPAGTYTVTWRVVSSDAHPISGTYAFTVTTGAVPAKSQDSTASPEDGAAATGAQDATDGTQGAAGAAQDGSGSAQSQGTPGGAAAGEPDAGATAAAADADAATAAATDRAGRDSGSGISRLIGAAVIGALAGIVTYLIYRAVRRSAPSRRK</sequence>
<dbReference type="Gene3D" id="2.60.40.1220">
    <property type="match status" value="1"/>
</dbReference>
<feature type="chain" id="PRO_5021913926" description="CopC domain-containing protein" evidence="7">
    <location>
        <begin position="35"/>
        <end position="251"/>
    </location>
</feature>
<gene>
    <name evidence="9" type="ORF">FB389_1609</name>
</gene>
<dbReference type="EMBL" id="VFNV01000001">
    <property type="protein sequence ID" value="TQK76907.1"/>
    <property type="molecule type" value="Genomic_DNA"/>
</dbReference>
<dbReference type="Pfam" id="PF04234">
    <property type="entry name" value="CopC"/>
    <property type="match status" value="1"/>
</dbReference>
<dbReference type="GO" id="GO:0006825">
    <property type="term" value="P:copper ion transport"/>
    <property type="evidence" value="ECO:0007669"/>
    <property type="project" value="InterPro"/>
</dbReference>
<keyword evidence="6" id="KW-1133">Transmembrane helix</keyword>
<dbReference type="InterPro" id="IPR014756">
    <property type="entry name" value="Ig_E-set"/>
</dbReference>
<dbReference type="AlphaFoldDB" id="A0A542SRP5"/>
<feature type="transmembrane region" description="Helical" evidence="6">
    <location>
        <begin position="221"/>
        <end position="242"/>
    </location>
</feature>
<dbReference type="InterPro" id="IPR032694">
    <property type="entry name" value="CopC/D"/>
</dbReference>
<evidence type="ECO:0000256" key="4">
    <source>
        <dbReference type="ARBA" id="ARBA00023008"/>
    </source>
</evidence>
<proteinExistence type="predicted"/>
<comment type="caution">
    <text evidence="9">The sequence shown here is derived from an EMBL/GenBank/DDBJ whole genome shotgun (WGS) entry which is preliminary data.</text>
</comment>
<keyword evidence="2" id="KW-0479">Metal-binding</keyword>